<accession>A0A7X4K9C3</accession>
<evidence type="ECO:0000313" key="3">
    <source>
        <dbReference type="EMBL" id="MYM00225.1"/>
    </source>
</evidence>
<dbReference type="InterPro" id="IPR023614">
    <property type="entry name" value="Porin_dom_sf"/>
</dbReference>
<organism evidence="3 4">
    <name type="scientific">Novosphingobium silvae</name>
    <dbReference type="NCBI Taxonomy" id="2692619"/>
    <lineage>
        <taxon>Bacteria</taxon>
        <taxon>Pseudomonadati</taxon>
        <taxon>Pseudomonadota</taxon>
        <taxon>Alphaproteobacteria</taxon>
        <taxon>Sphingomonadales</taxon>
        <taxon>Sphingomonadaceae</taxon>
        <taxon>Novosphingobium</taxon>
    </lineage>
</organism>
<feature type="domain" description="Alginate export" evidence="2">
    <location>
        <begin position="112"/>
        <end position="289"/>
    </location>
</feature>
<protein>
    <submittedName>
        <fullName evidence="3">Alginate export family protein</fullName>
    </submittedName>
</protein>
<evidence type="ECO:0000256" key="1">
    <source>
        <dbReference type="SAM" id="SignalP"/>
    </source>
</evidence>
<name>A0A7X4K9C3_9SPHN</name>
<keyword evidence="4" id="KW-1185">Reference proteome</keyword>
<dbReference type="Pfam" id="PF13372">
    <property type="entry name" value="Alginate_exp"/>
    <property type="match status" value="1"/>
</dbReference>
<dbReference type="Proteomes" id="UP000465810">
    <property type="component" value="Unassembled WGS sequence"/>
</dbReference>
<feature type="non-terminal residue" evidence="3">
    <location>
        <position position="389"/>
    </location>
</feature>
<feature type="chain" id="PRO_5031028155" evidence="1">
    <location>
        <begin position="22"/>
        <end position="389"/>
    </location>
</feature>
<feature type="signal peptide" evidence="1">
    <location>
        <begin position="1"/>
        <end position="21"/>
    </location>
</feature>
<keyword evidence="1" id="KW-0732">Signal</keyword>
<evidence type="ECO:0000259" key="2">
    <source>
        <dbReference type="Pfam" id="PF13372"/>
    </source>
</evidence>
<gene>
    <name evidence="3" type="ORF">GR702_20970</name>
</gene>
<dbReference type="AlphaFoldDB" id="A0A7X4K9C3"/>
<dbReference type="Gene3D" id="2.40.160.10">
    <property type="entry name" value="Porin"/>
    <property type="match status" value="1"/>
</dbReference>
<evidence type="ECO:0000313" key="4">
    <source>
        <dbReference type="Proteomes" id="UP000465810"/>
    </source>
</evidence>
<sequence length="389" mass="40865">MKTAIPLAACCAAIATTPAMAAAPGAPVPIADGVTLDPIVDGRLRWESVDQPDIDRGADGVTMRLRAGAEIKAGNFSALAEGEGVLALADGYNAFPFANAASGQYRPGRSVVPDPETVGLNRLQLAYKVNGSGVTVGRQRINLDDQRWVGSVGWRQDEQTFDAVRGEAKLGPVTFDGTWSWSQRTIFGSESGPRQSHDGDFFFGGAEVKAGPLAIKGFAYLLDYDDPLQVAASSKTYGVRATGAFPLGPAVKLDLTGSYARQWDWRTSARNYAADYVAGEGGLAFGGLRLAGGYEKLGSDNGFSLQTPLATLHKFNGTADVFLTTPTNGLQDAYASATYKLGDVGPLNSPLPKSIFRDGAQPGPADMMISSTPASAATWPTRAKISAFS</sequence>
<comment type="caution">
    <text evidence="3">The sequence shown here is derived from an EMBL/GenBank/DDBJ whole genome shotgun (WGS) entry which is preliminary data.</text>
</comment>
<dbReference type="EMBL" id="WVTD01000034">
    <property type="protein sequence ID" value="MYM00225.1"/>
    <property type="molecule type" value="Genomic_DNA"/>
</dbReference>
<dbReference type="InterPro" id="IPR025388">
    <property type="entry name" value="Alginate_export_dom"/>
</dbReference>
<dbReference type="RefSeq" id="WP_160987487.1">
    <property type="nucleotide sequence ID" value="NZ_WVTD01000034.1"/>
</dbReference>
<reference evidence="3 4" key="1">
    <citation type="submission" date="2019-12" db="EMBL/GenBank/DDBJ databases">
        <authorList>
            <person name="Feng G."/>
            <person name="Zhu H."/>
        </authorList>
    </citation>
    <scope>NUCLEOTIDE SEQUENCE [LARGE SCALE GENOMIC DNA]</scope>
    <source>
        <strain evidence="3 4">FGD1</strain>
    </source>
</reference>
<proteinExistence type="predicted"/>